<feature type="region of interest" description="Disordered" evidence="1">
    <location>
        <begin position="1"/>
        <end position="60"/>
    </location>
</feature>
<dbReference type="RefSeq" id="XP_012766839.1">
    <property type="nucleotide sequence ID" value="XM_012911385.1"/>
</dbReference>
<gene>
    <name evidence="2" type="ORF">BBBOND_0109510</name>
</gene>
<dbReference type="EMBL" id="LK391707">
    <property type="protein sequence ID" value="CDR94653.1"/>
    <property type="molecule type" value="Genomic_DNA"/>
</dbReference>
<dbReference type="GeneID" id="24563194"/>
<sequence>MRSVKPREDYDSVEDPQAQPGWMPAWMAPVTIGNGQTRNPQPVPARGGSLGKLNSSTSHL</sequence>
<organism evidence="2 3">
    <name type="scientific">Babesia bigemina</name>
    <dbReference type="NCBI Taxonomy" id="5866"/>
    <lineage>
        <taxon>Eukaryota</taxon>
        <taxon>Sar</taxon>
        <taxon>Alveolata</taxon>
        <taxon>Apicomplexa</taxon>
        <taxon>Aconoidasida</taxon>
        <taxon>Piroplasmida</taxon>
        <taxon>Babesiidae</taxon>
        <taxon>Babesia</taxon>
    </lineage>
</organism>
<protein>
    <submittedName>
        <fullName evidence="2">Uncharacterized protein</fullName>
    </submittedName>
</protein>
<evidence type="ECO:0000256" key="1">
    <source>
        <dbReference type="SAM" id="MobiDB-lite"/>
    </source>
</evidence>
<reference evidence="3" key="1">
    <citation type="journal article" date="2014" name="Nucleic Acids Res.">
        <title>The evolutionary dynamics of variant antigen genes in Babesia reveal a history of genomic innovation underlying host-parasite interaction.</title>
        <authorList>
            <person name="Jackson A.P."/>
            <person name="Otto T.D."/>
            <person name="Darby A."/>
            <person name="Ramaprasad A."/>
            <person name="Xia D."/>
            <person name="Echaide I.E."/>
            <person name="Farber M."/>
            <person name="Gahlot S."/>
            <person name="Gamble J."/>
            <person name="Gupta D."/>
            <person name="Gupta Y."/>
            <person name="Jackson L."/>
            <person name="Malandrin L."/>
            <person name="Malas T.B."/>
            <person name="Moussa E."/>
            <person name="Nair M."/>
            <person name="Reid A.J."/>
            <person name="Sanders M."/>
            <person name="Sharma J."/>
            <person name="Tracey A."/>
            <person name="Quail M.A."/>
            <person name="Weir W."/>
            <person name="Wastling J.M."/>
            <person name="Hall N."/>
            <person name="Willadsen P."/>
            <person name="Lingelbach K."/>
            <person name="Shiels B."/>
            <person name="Tait A."/>
            <person name="Berriman M."/>
            <person name="Allred D.R."/>
            <person name="Pain A."/>
        </authorList>
    </citation>
    <scope>NUCLEOTIDE SEQUENCE [LARGE SCALE GENOMIC DNA]</scope>
    <source>
        <strain evidence="3">Bond</strain>
    </source>
</reference>
<accession>A0A061D1Z6</accession>
<dbReference type="AlphaFoldDB" id="A0A061D1Z6"/>
<evidence type="ECO:0000313" key="2">
    <source>
        <dbReference type="EMBL" id="CDR94653.1"/>
    </source>
</evidence>
<proteinExistence type="predicted"/>
<evidence type="ECO:0000313" key="3">
    <source>
        <dbReference type="Proteomes" id="UP000033188"/>
    </source>
</evidence>
<dbReference type="KEGG" id="bbig:BBBOND_0109510"/>
<dbReference type="VEuPathDB" id="PiroplasmaDB:BBBOND_0109510"/>
<name>A0A061D1Z6_BABBI</name>
<dbReference type="Proteomes" id="UP000033188">
    <property type="component" value="Chromosome 1"/>
</dbReference>
<feature type="compositionally biased region" description="Basic and acidic residues" evidence="1">
    <location>
        <begin position="1"/>
        <end position="10"/>
    </location>
</feature>
<keyword evidence="3" id="KW-1185">Reference proteome</keyword>